<evidence type="ECO:0000313" key="2">
    <source>
        <dbReference type="Proteomes" id="UP000831880"/>
    </source>
</evidence>
<reference evidence="1 2" key="1">
    <citation type="submission" date="2022-04" db="EMBL/GenBank/DDBJ databases">
        <title>Halobacillus sp. isolated from saltern.</title>
        <authorList>
            <person name="Won M."/>
            <person name="Lee C.-M."/>
            <person name="Woen H.-Y."/>
            <person name="Kwon S.-W."/>
        </authorList>
    </citation>
    <scope>NUCLEOTIDE SEQUENCE [LARGE SCALE GENOMIC DNA]</scope>
    <source>
        <strain evidence="1 2">SSTM10-2</strain>
    </source>
</reference>
<sequence>MRVQENFARNIQSSFKEEGRAWLEQLPELIQYCEEKWKLQIKEPYCLSFNYVAPALRKGGGEVVIKLGVPGKGISNEYEALKHLNGIVPLIDADLDKGVLILEKIEPGNTLSELTNESEICQIAAKVVKKMIVSTPPQTHLPSTLDRETDMKHICKQSLDQLGPFSNATLKRSAKVFAYLNKTMKEPMLVHGDFHHYNVLSNGPDSWVAIDPKGLIGEVEYDLIQFFMNCLPENGAFGVIENRVEQLTQELNLNLQRLLLWGYAHSVLSSAWTVDEKTGNYDKLFSQCPDIFKELYHKRFQQTIDDFLEKAS</sequence>
<dbReference type="InterPro" id="IPR006748">
    <property type="entry name" value="NH2Glyco/OHUrea_AB-resist_kin"/>
</dbReference>
<accession>A0ABY4GVU4</accession>
<proteinExistence type="predicted"/>
<name>A0ABY4GVU4_9BACI</name>
<protein>
    <submittedName>
        <fullName evidence="1">Aminoglycoside phosphotransferase family protein</fullName>
    </submittedName>
</protein>
<dbReference type="EMBL" id="CP095074">
    <property type="protein sequence ID" value="UOQ92091.1"/>
    <property type="molecule type" value="Genomic_DNA"/>
</dbReference>
<evidence type="ECO:0000313" key="1">
    <source>
        <dbReference type="EMBL" id="UOQ92091.1"/>
    </source>
</evidence>
<organism evidence="1 2">
    <name type="scientific">Halobacillus shinanisalinarum</name>
    <dbReference type="NCBI Taxonomy" id="2932258"/>
    <lineage>
        <taxon>Bacteria</taxon>
        <taxon>Bacillati</taxon>
        <taxon>Bacillota</taxon>
        <taxon>Bacilli</taxon>
        <taxon>Bacillales</taxon>
        <taxon>Bacillaceae</taxon>
        <taxon>Halobacillus</taxon>
    </lineage>
</organism>
<dbReference type="InterPro" id="IPR011009">
    <property type="entry name" value="Kinase-like_dom_sf"/>
</dbReference>
<dbReference type="Pfam" id="PF04655">
    <property type="entry name" value="APH_6_hur"/>
    <property type="match status" value="1"/>
</dbReference>
<dbReference type="SUPFAM" id="SSF56112">
    <property type="entry name" value="Protein kinase-like (PK-like)"/>
    <property type="match status" value="1"/>
</dbReference>
<dbReference type="Proteomes" id="UP000831880">
    <property type="component" value="Chromosome"/>
</dbReference>
<dbReference type="RefSeq" id="WP_244751702.1">
    <property type="nucleotide sequence ID" value="NZ_CP095074.1"/>
</dbReference>
<keyword evidence="2" id="KW-1185">Reference proteome</keyword>
<gene>
    <name evidence="1" type="ORF">MUO14_16535</name>
</gene>
<dbReference type="Gene3D" id="3.90.1200.10">
    <property type="match status" value="1"/>
</dbReference>